<evidence type="ECO:0000256" key="7">
    <source>
        <dbReference type="RuleBase" id="RU003942"/>
    </source>
</evidence>
<keyword evidence="10" id="KW-1185">Reference proteome</keyword>
<keyword evidence="4 7" id="KW-0812">Transmembrane</keyword>
<comment type="similarity">
    <text evidence="7">Belongs to the drug/metabolite transporter (DMT) superfamily. Small multidrug resistance (SMR) (TC 2.A.7.1) family.</text>
</comment>
<comment type="subcellular location">
    <subcellularLocation>
        <location evidence="1 7">Cell membrane</location>
        <topology evidence="1 7">Multi-pass membrane protein</topology>
    </subcellularLocation>
</comment>
<keyword evidence="5 8" id="KW-1133">Transmembrane helix</keyword>
<dbReference type="Proteomes" id="UP000190890">
    <property type="component" value="Unassembled WGS sequence"/>
</dbReference>
<dbReference type="PANTHER" id="PTHR30561">
    <property type="entry name" value="SMR FAMILY PROTON-DEPENDENT DRUG EFFLUX TRANSPORTER SUGE"/>
    <property type="match status" value="1"/>
</dbReference>
<sequence length="104" mass="11373">MGWIFLILAGCCEVFGVDSMNRVAKYKSIQSYARLFIGFALSFTFLSLAMKTLPMGLSYAVWTGIGTVGGTLIGMLFYDESKDLKRILFIGMILVGVIGLKLTA</sequence>
<accession>A0A1S8TTQ5</accession>
<dbReference type="PANTHER" id="PTHR30561:SF0">
    <property type="entry name" value="GUANIDINIUM EXPORTER"/>
    <property type="match status" value="1"/>
</dbReference>
<protein>
    <submittedName>
        <fullName evidence="9">Multidrug resistance protein YkkD</fullName>
    </submittedName>
</protein>
<dbReference type="Gene3D" id="1.10.3730.20">
    <property type="match status" value="1"/>
</dbReference>
<name>A0A1S8TTQ5_9CLOT</name>
<dbReference type="InterPro" id="IPR000390">
    <property type="entry name" value="Small_drug/metabolite_transptr"/>
</dbReference>
<evidence type="ECO:0000256" key="1">
    <source>
        <dbReference type="ARBA" id="ARBA00004651"/>
    </source>
</evidence>
<dbReference type="EMBL" id="LZZM01000073">
    <property type="protein sequence ID" value="OOM81068.1"/>
    <property type="molecule type" value="Genomic_DNA"/>
</dbReference>
<comment type="caution">
    <text evidence="9">The sequence shown here is derived from an EMBL/GenBank/DDBJ whole genome shotgun (WGS) entry which is preliminary data.</text>
</comment>
<evidence type="ECO:0000313" key="9">
    <source>
        <dbReference type="EMBL" id="OOM81068.1"/>
    </source>
</evidence>
<dbReference type="GO" id="GO:0022857">
    <property type="term" value="F:transmembrane transporter activity"/>
    <property type="evidence" value="ECO:0007669"/>
    <property type="project" value="InterPro"/>
</dbReference>
<evidence type="ECO:0000256" key="3">
    <source>
        <dbReference type="ARBA" id="ARBA00022475"/>
    </source>
</evidence>
<dbReference type="Pfam" id="PF00893">
    <property type="entry name" value="Multi_Drug_Res"/>
    <property type="match status" value="1"/>
</dbReference>
<evidence type="ECO:0000256" key="4">
    <source>
        <dbReference type="ARBA" id="ARBA00022692"/>
    </source>
</evidence>
<feature type="transmembrane region" description="Helical" evidence="8">
    <location>
        <begin position="84"/>
        <end position="103"/>
    </location>
</feature>
<evidence type="ECO:0000256" key="5">
    <source>
        <dbReference type="ARBA" id="ARBA00022989"/>
    </source>
</evidence>
<reference evidence="9 10" key="1">
    <citation type="submission" date="2016-05" db="EMBL/GenBank/DDBJ databases">
        <title>Microbial solvent formation.</title>
        <authorList>
            <person name="Poehlein A."/>
            <person name="Montoya Solano J.D."/>
            <person name="Flitsch S."/>
            <person name="Krabben P."/>
            <person name="Duerre P."/>
            <person name="Daniel R."/>
        </authorList>
    </citation>
    <scope>NUCLEOTIDE SEQUENCE [LARGE SCALE GENOMIC DNA]</scope>
    <source>
        <strain evidence="9 10">DSM 2619</strain>
    </source>
</reference>
<dbReference type="AlphaFoldDB" id="A0A1S8TTQ5"/>
<evidence type="ECO:0000256" key="6">
    <source>
        <dbReference type="ARBA" id="ARBA00023136"/>
    </source>
</evidence>
<dbReference type="FunFam" id="1.10.3730.20:FF:000001">
    <property type="entry name" value="Quaternary ammonium compound resistance transporter SugE"/>
    <property type="match status" value="1"/>
</dbReference>
<keyword evidence="3" id="KW-1003">Cell membrane</keyword>
<organism evidence="9 10">
    <name type="scientific">Clostridium puniceum</name>
    <dbReference type="NCBI Taxonomy" id="29367"/>
    <lineage>
        <taxon>Bacteria</taxon>
        <taxon>Bacillati</taxon>
        <taxon>Bacillota</taxon>
        <taxon>Clostridia</taxon>
        <taxon>Eubacteriales</taxon>
        <taxon>Clostridiaceae</taxon>
        <taxon>Clostridium</taxon>
    </lineage>
</organism>
<dbReference type="OrthoDB" id="21828at2"/>
<dbReference type="RefSeq" id="WP_077846441.1">
    <property type="nucleotide sequence ID" value="NZ_LZZM01000073.1"/>
</dbReference>
<evidence type="ECO:0000256" key="2">
    <source>
        <dbReference type="ARBA" id="ARBA00022448"/>
    </source>
</evidence>
<dbReference type="SUPFAM" id="SSF103481">
    <property type="entry name" value="Multidrug resistance efflux transporter EmrE"/>
    <property type="match status" value="1"/>
</dbReference>
<dbReference type="GO" id="GO:0005886">
    <property type="term" value="C:plasma membrane"/>
    <property type="evidence" value="ECO:0007669"/>
    <property type="project" value="UniProtKB-SubCell"/>
</dbReference>
<evidence type="ECO:0000313" key="10">
    <source>
        <dbReference type="Proteomes" id="UP000190890"/>
    </source>
</evidence>
<feature type="transmembrane region" description="Helical" evidence="8">
    <location>
        <begin position="32"/>
        <end position="50"/>
    </location>
</feature>
<feature type="transmembrane region" description="Helical" evidence="8">
    <location>
        <begin position="57"/>
        <end position="78"/>
    </location>
</feature>
<proteinExistence type="inferred from homology"/>
<dbReference type="InterPro" id="IPR045324">
    <property type="entry name" value="Small_multidrug_res"/>
</dbReference>
<dbReference type="STRING" id="29367.CLPUN_12280"/>
<keyword evidence="6 8" id="KW-0472">Membrane</keyword>
<dbReference type="InterPro" id="IPR037185">
    <property type="entry name" value="EmrE-like"/>
</dbReference>
<gene>
    <name evidence="9" type="primary">ykkD</name>
    <name evidence="9" type="ORF">CLPUN_12280</name>
</gene>
<evidence type="ECO:0000256" key="8">
    <source>
        <dbReference type="SAM" id="Phobius"/>
    </source>
</evidence>
<keyword evidence="2" id="KW-0813">Transport</keyword>